<protein>
    <submittedName>
        <fullName evidence="2">Uncharacterized protein</fullName>
    </submittedName>
</protein>
<organism evidence="2 3">
    <name type="scientific">Armillaria luteobubalina</name>
    <dbReference type="NCBI Taxonomy" id="153913"/>
    <lineage>
        <taxon>Eukaryota</taxon>
        <taxon>Fungi</taxon>
        <taxon>Dikarya</taxon>
        <taxon>Basidiomycota</taxon>
        <taxon>Agaricomycotina</taxon>
        <taxon>Agaricomycetes</taxon>
        <taxon>Agaricomycetidae</taxon>
        <taxon>Agaricales</taxon>
        <taxon>Marasmiineae</taxon>
        <taxon>Physalacriaceae</taxon>
        <taxon>Armillaria</taxon>
    </lineage>
</organism>
<keyword evidence="1" id="KW-0472">Membrane</keyword>
<evidence type="ECO:0000256" key="1">
    <source>
        <dbReference type="SAM" id="Phobius"/>
    </source>
</evidence>
<reference evidence="2" key="1">
    <citation type="submission" date="2023-06" db="EMBL/GenBank/DDBJ databases">
        <authorList>
            <consortium name="Lawrence Berkeley National Laboratory"/>
            <person name="Ahrendt S."/>
            <person name="Sahu N."/>
            <person name="Indic B."/>
            <person name="Wong-Bajracharya J."/>
            <person name="Merenyi Z."/>
            <person name="Ke H.-M."/>
            <person name="Monk M."/>
            <person name="Kocsube S."/>
            <person name="Drula E."/>
            <person name="Lipzen A."/>
            <person name="Balint B."/>
            <person name="Henrissat B."/>
            <person name="Andreopoulos B."/>
            <person name="Martin F.M."/>
            <person name="Harder C.B."/>
            <person name="Rigling D."/>
            <person name="Ford K.L."/>
            <person name="Foster G.D."/>
            <person name="Pangilinan J."/>
            <person name="Papanicolaou A."/>
            <person name="Barry K."/>
            <person name="LaButti K."/>
            <person name="Viragh M."/>
            <person name="Koriabine M."/>
            <person name="Yan M."/>
            <person name="Riley R."/>
            <person name="Champramary S."/>
            <person name="Plett K.L."/>
            <person name="Tsai I.J."/>
            <person name="Slot J."/>
            <person name="Sipos G."/>
            <person name="Plett J."/>
            <person name="Nagy L.G."/>
            <person name="Grigoriev I.V."/>
        </authorList>
    </citation>
    <scope>NUCLEOTIDE SEQUENCE</scope>
    <source>
        <strain evidence="2">HWK02</strain>
    </source>
</reference>
<sequence length="107" mass="12352">LLHWGLSGTLSVQLYLYYLAFPNDRKFTKYLAYCIYIAEFVQAIRVTHDTFSVFGYGFKDMNALTAMNFNRLTVHIMNAVAACIGQGFYVFRIYIISKSRVVPIFVI</sequence>
<dbReference type="EMBL" id="JAUEPU010000014">
    <property type="protein sequence ID" value="KAK0496889.1"/>
    <property type="molecule type" value="Genomic_DNA"/>
</dbReference>
<name>A0AA39UTM5_9AGAR</name>
<dbReference type="AlphaFoldDB" id="A0AA39UTM5"/>
<gene>
    <name evidence="2" type="ORF">EDD18DRAFT_1073448</name>
</gene>
<proteinExistence type="predicted"/>
<comment type="caution">
    <text evidence="2">The sequence shown here is derived from an EMBL/GenBank/DDBJ whole genome shotgun (WGS) entry which is preliminary data.</text>
</comment>
<feature type="non-terminal residue" evidence="2">
    <location>
        <position position="107"/>
    </location>
</feature>
<keyword evidence="1" id="KW-1133">Transmembrane helix</keyword>
<keyword evidence="1" id="KW-0812">Transmembrane</keyword>
<accession>A0AA39UTM5</accession>
<evidence type="ECO:0000313" key="2">
    <source>
        <dbReference type="EMBL" id="KAK0496889.1"/>
    </source>
</evidence>
<feature type="transmembrane region" description="Helical" evidence="1">
    <location>
        <begin position="72"/>
        <end position="91"/>
    </location>
</feature>
<dbReference type="Proteomes" id="UP001175228">
    <property type="component" value="Unassembled WGS sequence"/>
</dbReference>
<evidence type="ECO:0000313" key="3">
    <source>
        <dbReference type="Proteomes" id="UP001175228"/>
    </source>
</evidence>
<keyword evidence="3" id="KW-1185">Reference proteome</keyword>